<feature type="non-terminal residue" evidence="1">
    <location>
        <position position="1"/>
    </location>
</feature>
<protein>
    <submittedName>
        <fullName evidence="1">Uncharacterized protein</fullName>
    </submittedName>
</protein>
<dbReference type="EMBL" id="KQ979074">
    <property type="protein sequence ID" value="KYN23056.1"/>
    <property type="molecule type" value="Genomic_DNA"/>
</dbReference>
<dbReference type="Proteomes" id="UP000078492">
    <property type="component" value="Unassembled WGS sequence"/>
</dbReference>
<keyword evidence="2" id="KW-1185">Reference proteome</keyword>
<dbReference type="AlphaFoldDB" id="A0A195ED80"/>
<sequence>VYNTTLQLQQIFSGLVGYNYSSNFFESTYKNALSFYSTAFFHLLSAKSSVGL</sequence>
<accession>A0A195ED80</accession>
<name>A0A195ED80_9HYME</name>
<evidence type="ECO:0000313" key="1">
    <source>
        <dbReference type="EMBL" id="KYN23056.1"/>
    </source>
</evidence>
<proteinExistence type="predicted"/>
<organism evidence="1 2">
    <name type="scientific">Trachymyrmex cornetzi</name>
    <dbReference type="NCBI Taxonomy" id="471704"/>
    <lineage>
        <taxon>Eukaryota</taxon>
        <taxon>Metazoa</taxon>
        <taxon>Ecdysozoa</taxon>
        <taxon>Arthropoda</taxon>
        <taxon>Hexapoda</taxon>
        <taxon>Insecta</taxon>
        <taxon>Pterygota</taxon>
        <taxon>Neoptera</taxon>
        <taxon>Endopterygota</taxon>
        <taxon>Hymenoptera</taxon>
        <taxon>Apocrita</taxon>
        <taxon>Aculeata</taxon>
        <taxon>Formicoidea</taxon>
        <taxon>Formicidae</taxon>
        <taxon>Myrmicinae</taxon>
        <taxon>Trachymyrmex</taxon>
    </lineage>
</organism>
<evidence type="ECO:0000313" key="2">
    <source>
        <dbReference type="Proteomes" id="UP000078492"/>
    </source>
</evidence>
<reference evidence="1 2" key="1">
    <citation type="submission" date="2015-09" db="EMBL/GenBank/DDBJ databases">
        <title>Trachymyrmex cornetzi WGS genome.</title>
        <authorList>
            <person name="Nygaard S."/>
            <person name="Hu H."/>
            <person name="Boomsma J."/>
            <person name="Zhang G."/>
        </authorList>
    </citation>
    <scope>NUCLEOTIDE SEQUENCE [LARGE SCALE GENOMIC DNA]</scope>
    <source>
        <strain evidence="1">Tcor2-1</strain>
        <tissue evidence="1">Whole body</tissue>
    </source>
</reference>
<gene>
    <name evidence="1" type="ORF">ALC57_04840</name>
</gene>